<proteinExistence type="predicted"/>
<evidence type="ECO:0000256" key="7">
    <source>
        <dbReference type="SAM" id="MobiDB-lite"/>
    </source>
</evidence>
<name>A0ABY5MII5_9HYPH</name>
<dbReference type="InterPro" id="IPR036259">
    <property type="entry name" value="MFS_trans_sf"/>
</dbReference>
<dbReference type="Gene3D" id="1.20.1720.10">
    <property type="entry name" value="Multidrug resistance protein D"/>
    <property type="match status" value="1"/>
</dbReference>
<sequence length="488" mass="50122">MTSSIGKGAGRADDAAGAQRPRGDGGSLALLAFAQLLFSLDIYIVFVALPEIGADLGFSEQTLQWVVSAYTVFAGGFLLLGGRAADLLGNRRMFVFALVLYAASSLVAGFAWEPAIIIVARAVQGIGGAFLFPATLSLINRLFAEGPERNRALAVWGGAGATGLTLGSLVGGLLTNAFGWPSVFFVNVLLAGIAIVAAFLVIPPDGRRAKGRNFDLPGAVTVTAGATLLVYSLVQGPEYGWGATSIMGSTGLAVLFLIAFAVIETRSSDPLMPMRLLRNRSLATAMTITFIFMGTFGALPYFQTVLFQHVLGFDALQTGLAFLVPCVAIATGTQIGERMASRSGTRRTLIIGMVIGAIGTVGMALGVVPGSGYPALIPGLIISGIGQGITWTAMWIAAASGVHNEEQGVASGMASTTLNVGNAIGLAILIAIANAGLHGLADEQFHMAMADGIRLAFYVTAGGISLGLLVALALPRMPASATAAQAAE</sequence>
<keyword evidence="4 8" id="KW-0812">Transmembrane</keyword>
<dbReference type="Pfam" id="PF07690">
    <property type="entry name" value="MFS_1"/>
    <property type="match status" value="1"/>
</dbReference>
<keyword evidence="6 8" id="KW-0472">Membrane</keyword>
<keyword evidence="2" id="KW-0813">Transport</keyword>
<dbReference type="CDD" id="cd17321">
    <property type="entry name" value="MFS_MMR_MDR_like"/>
    <property type="match status" value="1"/>
</dbReference>
<evidence type="ECO:0000256" key="6">
    <source>
        <dbReference type="ARBA" id="ARBA00023136"/>
    </source>
</evidence>
<dbReference type="PANTHER" id="PTHR42718:SF46">
    <property type="entry name" value="BLR6921 PROTEIN"/>
    <property type="match status" value="1"/>
</dbReference>
<feature type="transmembrane region" description="Helical" evidence="8">
    <location>
        <begin position="455"/>
        <end position="474"/>
    </location>
</feature>
<feature type="transmembrane region" description="Helical" evidence="8">
    <location>
        <begin position="409"/>
        <end position="435"/>
    </location>
</feature>
<feature type="transmembrane region" description="Helical" evidence="8">
    <location>
        <begin position="93"/>
        <end position="112"/>
    </location>
</feature>
<keyword evidence="10" id="KW-1185">Reference proteome</keyword>
<feature type="transmembrane region" description="Helical" evidence="8">
    <location>
        <begin position="118"/>
        <end position="140"/>
    </location>
</feature>
<dbReference type="PANTHER" id="PTHR42718">
    <property type="entry name" value="MAJOR FACILITATOR SUPERFAMILY MULTIDRUG TRANSPORTER MFSC"/>
    <property type="match status" value="1"/>
</dbReference>
<feature type="transmembrane region" description="Helical" evidence="8">
    <location>
        <begin position="240"/>
        <end position="262"/>
    </location>
</feature>
<dbReference type="RefSeq" id="WP_338530104.1">
    <property type="nucleotide sequence ID" value="NZ_CP030941.1"/>
</dbReference>
<gene>
    <name evidence="9" type="primary">efpA</name>
    <name evidence="9" type="ORF">NTH_02289</name>
</gene>
<evidence type="ECO:0000256" key="1">
    <source>
        <dbReference type="ARBA" id="ARBA00004651"/>
    </source>
</evidence>
<protein>
    <submittedName>
        <fullName evidence="9">MFS-type transporter EfpA</fullName>
    </submittedName>
</protein>
<evidence type="ECO:0000256" key="2">
    <source>
        <dbReference type="ARBA" id="ARBA00022448"/>
    </source>
</evidence>
<keyword evidence="3" id="KW-1003">Cell membrane</keyword>
<dbReference type="SUPFAM" id="SSF103473">
    <property type="entry name" value="MFS general substrate transporter"/>
    <property type="match status" value="1"/>
</dbReference>
<evidence type="ECO:0000256" key="4">
    <source>
        <dbReference type="ARBA" id="ARBA00022692"/>
    </source>
</evidence>
<evidence type="ECO:0000313" key="9">
    <source>
        <dbReference type="EMBL" id="UUP17813.1"/>
    </source>
</evidence>
<accession>A0ABY5MII5</accession>
<feature type="transmembrane region" description="Helical" evidence="8">
    <location>
        <begin position="348"/>
        <end position="369"/>
    </location>
</feature>
<dbReference type="InterPro" id="IPR011701">
    <property type="entry name" value="MFS"/>
</dbReference>
<evidence type="ECO:0000256" key="3">
    <source>
        <dbReference type="ARBA" id="ARBA00022475"/>
    </source>
</evidence>
<feature type="transmembrane region" description="Helical" evidence="8">
    <location>
        <begin position="180"/>
        <end position="202"/>
    </location>
</feature>
<feature type="region of interest" description="Disordered" evidence="7">
    <location>
        <begin position="1"/>
        <end position="20"/>
    </location>
</feature>
<feature type="transmembrane region" description="Helical" evidence="8">
    <location>
        <begin position="28"/>
        <end position="50"/>
    </location>
</feature>
<evidence type="ECO:0000256" key="8">
    <source>
        <dbReference type="SAM" id="Phobius"/>
    </source>
</evidence>
<keyword evidence="5 8" id="KW-1133">Transmembrane helix</keyword>
<feature type="transmembrane region" description="Helical" evidence="8">
    <location>
        <begin position="282"/>
        <end position="303"/>
    </location>
</feature>
<feature type="transmembrane region" description="Helical" evidence="8">
    <location>
        <begin position="152"/>
        <end position="174"/>
    </location>
</feature>
<feature type="transmembrane region" description="Helical" evidence="8">
    <location>
        <begin position="62"/>
        <end position="81"/>
    </location>
</feature>
<evidence type="ECO:0000313" key="10">
    <source>
        <dbReference type="Proteomes" id="UP001342418"/>
    </source>
</evidence>
<reference evidence="9 10" key="1">
    <citation type="submission" date="2018-07" db="EMBL/GenBank/DDBJ databases">
        <title>Genome sequence of Nitratireductor thuwali#1536.</title>
        <authorList>
            <person name="Michoud G."/>
            <person name="Merlino G."/>
            <person name="Sefrji F.O."/>
            <person name="Daffonchio D."/>
        </authorList>
    </citation>
    <scope>NUCLEOTIDE SEQUENCE [LARGE SCALE GENOMIC DNA]</scope>
    <source>
        <strain evidence="10">Nit1536</strain>
    </source>
</reference>
<dbReference type="EMBL" id="CP030941">
    <property type="protein sequence ID" value="UUP17813.1"/>
    <property type="molecule type" value="Genomic_DNA"/>
</dbReference>
<dbReference type="Gene3D" id="1.20.1250.20">
    <property type="entry name" value="MFS general substrate transporter like domains"/>
    <property type="match status" value="1"/>
</dbReference>
<evidence type="ECO:0000256" key="5">
    <source>
        <dbReference type="ARBA" id="ARBA00022989"/>
    </source>
</evidence>
<feature type="transmembrane region" description="Helical" evidence="8">
    <location>
        <begin position="315"/>
        <end position="336"/>
    </location>
</feature>
<comment type="subcellular location">
    <subcellularLocation>
        <location evidence="1">Cell membrane</location>
        <topology evidence="1">Multi-pass membrane protein</topology>
    </subcellularLocation>
</comment>
<dbReference type="Proteomes" id="UP001342418">
    <property type="component" value="Chromosome"/>
</dbReference>
<feature type="transmembrane region" description="Helical" evidence="8">
    <location>
        <begin position="375"/>
        <end position="397"/>
    </location>
</feature>
<organism evidence="9 10">
    <name type="scientific">Nitratireductor thuwali</name>
    <dbReference type="NCBI Taxonomy" id="2267699"/>
    <lineage>
        <taxon>Bacteria</taxon>
        <taxon>Pseudomonadati</taxon>
        <taxon>Pseudomonadota</taxon>
        <taxon>Alphaproteobacteria</taxon>
        <taxon>Hyphomicrobiales</taxon>
        <taxon>Phyllobacteriaceae</taxon>
        <taxon>Nitratireductor</taxon>
    </lineage>
</organism>
<feature type="transmembrane region" description="Helical" evidence="8">
    <location>
        <begin position="214"/>
        <end position="234"/>
    </location>
</feature>